<feature type="domain" description="Alkaline proteinase inhibitor/ Outer membrane lipoprotein Omp19" evidence="3">
    <location>
        <begin position="40"/>
        <end position="120"/>
    </location>
</feature>
<name>A0A346A0T6_9HYPH</name>
<dbReference type="InterPro" id="IPR021140">
    <property type="entry name" value="Inh/Omp19"/>
</dbReference>
<dbReference type="RefSeq" id="WP_115693162.1">
    <property type="nucleotide sequence ID" value="NZ_CP031417.1"/>
</dbReference>
<accession>A0A346A0T6</accession>
<proteinExistence type="predicted"/>
<evidence type="ECO:0000259" key="3">
    <source>
        <dbReference type="Pfam" id="PF02974"/>
    </source>
</evidence>
<gene>
    <name evidence="4" type="ORF">DW352_21010</name>
</gene>
<dbReference type="EMBL" id="CP031417">
    <property type="protein sequence ID" value="AXK82783.1"/>
    <property type="molecule type" value="Genomic_DNA"/>
</dbReference>
<reference evidence="4 5" key="1">
    <citation type="submission" date="2018-07" db="EMBL/GenBank/DDBJ databases">
        <authorList>
            <person name="Quirk P.G."/>
            <person name="Krulwich T.A."/>
        </authorList>
    </citation>
    <scope>NUCLEOTIDE SEQUENCE [LARGE SCALE GENOMIC DNA]</scope>
    <source>
        <strain evidence="4 5">CC-BB4</strain>
    </source>
</reference>
<evidence type="ECO:0000313" key="4">
    <source>
        <dbReference type="EMBL" id="AXK82783.1"/>
    </source>
</evidence>
<evidence type="ECO:0000256" key="2">
    <source>
        <dbReference type="SAM" id="SignalP"/>
    </source>
</evidence>
<organism evidence="4 5">
    <name type="scientific">Pseudolabrys taiwanensis</name>
    <dbReference type="NCBI Taxonomy" id="331696"/>
    <lineage>
        <taxon>Bacteria</taxon>
        <taxon>Pseudomonadati</taxon>
        <taxon>Pseudomonadota</taxon>
        <taxon>Alphaproteobacteria</taxon>
        <taxon>Hyphomicrobiales</taxon>
        <taxon>Xanthobacteraceae</taxon>
        <taxon>Pseudolabrys</taxon>
    </lineage>
</organism>
<evidence type="ECO:0000256" key="1">
    <source>
        <dbReference type="ARBA" id="ARBA00022729"/>
    </source>
</evidence>
<keyword evidence="1 2" id="KW-0732">Signal</keyword>
<dbReference type="Pfam" id="PF02974">
    <property type="entry name" value="Inh"/>
    <property type="match status" value="1"/>
</dbReference>
<sequence length="146" mass="16311">MRRGWLLILMAAAMAAPAQAYDFAPAKPMDTASVDPAMLADVYGAYEIRDKSGKKRCRINLMKDFGIGGYQIEVAPGCAKAFPVMGDIAAWRLLESWTIDLVDALRKTRVRFETPDDRYVAFGDETDIAGMHELVKVQERPAQRKK</sequence>
<dbReference type="KEGG" id="ptaw:DW352_21010"/>
<protein>
    <recommendedName>
        <fullName evidence="3">Alkaline proteinase inhibitor/ Outer membrane lipoprotein Omp19 domain-containing protein</fullName>
    </recommendedName>
</protein>
<dbReference type="GO" id="GO:0004866">
    <property type="term" value="F:endopeptidase inhibitor activity"/>
    <property type="evidence" value="ECO:0007669"/>
    <property type="project" value="InterPro"/>
</dbReference>
<dbReference type="AlphaFoldDB" id="A0A346A0T6"/>
<dbReference type="Gene3D" id="2.40.128.10">
    <property type="match status" value="1"/>
</dbReference>
<dbReference type="InterPro" id="IPR016085">
    <property type="entry name" value="Protease_inh_B-barrel_dom"/>
</dbReference>
<keyword evidence="5" id="KW-1185">Reference proteome</keyword>
<dbReference type="SUPFAM" id="SSF50882">
    <property type="entry name" value="beta-Barrel protease inhibitors"/>
    <property type="match status" value="1"/>
</dbReference>
<evidence type="ECO:0000313" key="5">
    <source>
        <dbReference type="Proteomes" id="UP000254889"/>
    </source>
</evidence>
<dbReference type="Proteomes" id="UP000254889">
    <property type="component" value="Chromosome"/>
</dbReference>
<dbReference type="OrthoDB" id="8116241at2"/>
<feature type="signal peptide" evidence="2">
    <location>
        <begin position="1"/>
        <end position="20"/>
    </location>
</feature>
<feature type="chain" id="PRO_5016996673" description="Alkaline proteinase inhibitor/ Outer membrane lipoprotein Omp19 domain-containing protein" evidence="2">
    <location>
        <begin position="21"/>
        <end position="146"/>
    </location>
</feature>